<keyword evidence="3 6" id="KW-0479">Metal-binding</keyword>
<feature type="binding site" evidence="6">
    <location>
        <begin position="62"/>
        <end position="64"/>
    </location>
    <ligand>
        <name>substrate</name>
    </ligand>
</feature>
<feature type="binding site" evidence="6">
    <location>
        <position position="179"/>
    </location>
    <ligand>
        <name>Zn(2+)</name>
        <dbReference type="ChEBI" id="CHEBI:29105"/>
        <label>2</label>
    </ligand>
</feature>
<feature type="active site" evidence="6">
    <location>
        <position position="305"/>
    </location>
</feature>
<dbReference type="InterPro" id="IPR050138">
    <property type="entry name" value="DHOase/Allantoinase_Hydrolase"/>
</dbReference>
<dbReference type="GO" id="GO:0004151">
    <property type="term" value="F:dihydroorotase activity"/>
    <property type="evidence" value="ECO:0007669"/>
    <property type="project" value="UniProtKB-EC"/>
</dbReference>
<evidence type="ECO:0000259" key="7">
    <source>
        <dbReference type="Pfam" id="PF01979"/>
    </source>
</evidence>
<evidence type="ECO:0000256" key="4">
    <source>
        <dbReference type="ARBA" id="ARBA00022801"/>
    </source>
</evidence>
<feature type="domain" description="Amidohydrolase-related" evidence="7">
    <location>
        <begin position="51"/>
        <end position="420"/>
    </location>
</feature>
<dbReference type="InterPro" id="IPR004722">
    <property type="entry name" value="DHOase"/>
</dbReference>
<comment type="cofactor">
    <cofactor evidence="6">
        <name>Zn(2+)</name>
        <dbReference type="ChEBI" id="CHEBI:29105"/>
    </cofactor>
    <text evidence="6">Binds 2 Zn(2+) ions per subunit.</text>
</comment>
<keyword evidence="9" id="KW-1185">Reference proteome</keyword>
<reference evidence="8 9" key="1">
    <citation type="journal article" date="2024" name="Front. Microbiol.">
        <title>Novel thermophilic genera Geochorda gen. nov. and Carboxydochorda gen. nov. from the deep terrestrial subsurface reveal the ecophysiological diversity in the class Limnochordia.</title>
        <authorList>
            <person name="Karnachuk O.V."/>
            <person name="Lukina A.P."/>
            <person name="Avakyan M.R."/>
            <person name="Kadnikov V.V."/>
            <person name="Begmatov S."/>
            <person name="Beletsky A.V."/>
            <person name="Vlasova K.G."/>
            <person name="Novikov A.A."/>
            <person name="Shcherbakova V.A."/>
            <person name="Mardanov A.V."/>
            <person name="Ravin N.V."/>
        </authorList>
    </citation>
    <scope>NUCLEOTIDE SEQUENCE [LARGE SCALE GENOMIC DNA]</scope>
    <source>
        <strain evidence="8 9">L945</strain>
    </source>
</reference>
<evidence type="ECO:0000256" key="1">
    <source>
        <dbReference type="ARBA" id="ARBA00002368"/>
    </source>
</evidence>
<dbReference type="Gene3D" id="2.30.40.10">
    <property type="entry name" value="Urease, subunit C, domain 1"/>
    <property type="match status" value="1"/>
</dbReference>
<accession>A0ABZ1BZX1</accession>
<name>A0ABZ1BZX1_9FIRM</name>
<dbReference type="SUPFAM" id="SSF51556">
    <property type="entry name" value="Metallo-dependent hydrolases"/>
    <property type="match status" value="1"/>
</dbReference>
<feature type="binding site" evidence="6">
    <location>
        <position position="232"/>
    </location>
    <ligand>
        <name>Zn(2+)</name>
        <dbReference type="ChEBI" id="CHEBI:29105"/>
        <label>2</label>
    </ligand>
</feature>
<dbReference type="InterPro" id="IPR011059">
    <property type="entry name" value="Metal-dep_hydrolase_composite"/>
</dbReference>
<dbReference type="EMBL" id="CP141615">
    <property type="protein sequence ID" value="WRP18384.1"/>
    <property type="molecule type" value="Genomic_DNA"/>
</dbReference>
<dbReference type="Proteomes" id="UP001332192">
    <property type="component" value="Chromosome"/>
</dbReference>
<dbReference type="PANTHER" id="PTHR43668">
    <property type="entry name" value="ALLANTOINASE"/>
    <property type="match status" value="1"/>
</dbReference>
<evidence type="ECO:0000256" key="5">
    <source>
        <dbReference type="ARBA" id="ARBA00022975"/>
    </source>
</evidence>
<feature type="binding site" evidence="6">
    <location>
        <position position="94"/>
    </location>
    <ligand>
        <name>substrate</name>
    </ligand>
</feature>
<dbReference type="Gene3D" id="3.20.20.140">
    <property type="entry name" value="Metal-dependent hydrolases"/>
    <property type="match status" value="1"/>
</dbReference>
<feature type="binding site" evidence="6">
    <location>
        <position position="152"/>
    </location>
    <ligand>
        <name>Zn(2+)</name>
        <dbReference type="ChEBI" id="CHEBI:29105"/>
        <label>1</label>
    </ligand>
</feature>
<feature type="binding site" evidence="6">
    <location>
        <position position="305"/>
    </location>
    <ligand>
        <name>Zn(2+)</name>
        <dbReference type="ChEBI" id="CHEBI:29105"/>
        <label>1</label>
    </ligand>
</feature>
<dbReference type="NCBIfam" id="TIGR00857">
    <property type="entry name" value="pyrC_multi"/>
    <property type="match status" value="1"/>
</dbReference>
<proteinExistence type="inferred from homology"/>
<sequence length="430" mass="44912">MSVLIKGGRVIDPASRTDQVMDVLVEGDRIVRIAPGIGQQANRVIDARGWWVVPGVIDMHTHLRQPGQEHKETIATGTRAAAAGGVTAVACMPNTQPPIDDASVVEHVQAVARREGVVGVRVIGALTKGRQGKELAEMGEMAEAGAVAFSDDGDTVADASLMRSALQYAADLGRPVIVHALDPCLARGGVMREGPVSLRLGLPGIPAEAESIVVARDIALAAATGAHLHVAHVSTARSVELIRQAKQAGVRVTAEVTPHHLFLTEEALEGYDASAKVSPPLGTEEDRQALRQALADGIIDAVASDHAPHAPEEKEVELDQAPFGAVGLETLVALTLGALTHQGVLTPMQAVRALSLAPARILGLEGGVLAEGARADITLFDPAQEWTVEPARFRSRGRNSPFAGWKVQGRPVGTVVGGRIAMLAGTIDDG</sequence>
<protein>
    <recommendedName>
        <fullName evidence="6">Dihydroorotase</fullName>
        <shortName evidence="6">DHOase</shortName>
        <ecNumber evidence="6">3.5.2.3</ecNumber>
    </recommendedName>
</protein>
<evidence type="ECO:0000313" key="9">
    <source>
        <dbReference type="Proteomes" id="UP001332192"/>
    </source>
</evidence>
<dbReference type="EC" id="3.5.2.3" evidence="6"/>
<keyword evidence="4 6" id="KW-0378">Hydrolase</keyword>
<comment type="caution">
    <text evidence="6">Lacks conserved residue(s) required for the propagation of feature annotation.</text>
</comment>
<dbReference type="PANTHER" id="PTHR43668:SF2">
    <property type="entry name" value="ALLANTOINASE"/>
    <property type="match status" value="1"/>
</dbReference>
<comment type="pathway">
    <text evidence="6">Pyrimidine metabolism; UMP biosynthesis via de novo pathway; (S)-dihydroorotate from bicarbonate: step 3/3.</text>
</comment>
<evidence type="ECO:0000256" key="3">
    <source>
        <dbReference type="ARBA" id="ARBA00022723"/>
    </source>
</evidence>
<dbReference type="InterPro" id="IPR006680">
    <property type="entry name" value="Amidohydro-rel"/>
</dbReference>
<feature type="binding site" evidence="6">
    <location>
        <position position="309"/>
    </location>
    <ligand>
        <name>substrate</name>
    </ligand>
</feature>
<dbReference type="PROSITE" id="PS00483">
    <property type="entry name" value="DIHYDROOROTASE_2"/>
    <property type="match status" value="1"/>
</dbReference>
<dbReference type="HAMAP" id="MF_00220_B">
    <property type="entry name" value="PyrC_classI_B"/>
    <property type="match status" value="1"/>
</dbReference>
<gene>
    <name evidence="6" type="primary">pyrC</name>
    <name evidence="8" type="ORF">U7230_05075</name>
</gene>
<dbReference type="InterPro" id="IPR002195">
    <property type="entry name" value="Dihydroorotase_CS"/>
</dbReference>
<organism evidence="8 9">
    <name type="scientific">Carboxydichorda subterranea</name>
    <dbReference type="NCBI Taxonomy" id="3109565"/>
    <lineage>
        <taxon>Bacteria</taxon>
        <taxon>Bacillati</taxon>
        <taxon>Bacillota</taxon>
        <taxon>Limnochordia</taxon>
        <taxon>Limnochordales</taxon>
        <taxon>Geochordaceae</taxon>
        <taxon>Carboxydichorda</taxon>
    </lineage>
</organism>
<comment type="catalytic activity">
    <reaction evidence="6">
        <text>(S)-dihydroorotate + H2O = N-carbamoyl-L-aspartate + H(+)</text>
        <dbReference type="Rhea" id="RHEA:24296"/>
        <dbReference type="ChEBI" id="CHEBI:15377"/>
        <dbReference type="ChEBI" id="CHEBI:15378"/>
        <dbReference type="ChEBI" id="CHEBI:30864"/>
        <dbReference type="ChEBI" id="CHEBI:32814"/>
        <dbReference type="EC" id="3.5.2.3"/>
    </reaction>
</comment>
<dbReference type="InterPro" id="IPR032466">
    <property type="entry name" value="Metal_Hydrolase"/>
</dbReference>
<feature type="binding site" evidence="6">
    <location>
        <begin position="323"/>
        <end position="324"/>
    </location>
    <ligand>
        <name>substrate</name>
    </ligand>
</feature>
<dbReference type="RefSeq" id="WP_324717657.1">
    <property type="nucleotide sequence ID" value="NZ_CP141615.1"/>
</dbReference>
<feature type="binding site" evidence="6">
    <location>
        <position position="62"/>
    </location>
    <ligand>
        <name>Zn(2+)</name>
        <dbReference type="ChEBI" id="CHEBI:29105"/>
        <label>1</label>
    </ligand>
</feature>
<feature type="binding site" evidence="6">
    <location>
        <position position="60"/>
    </location>
    <ligand>
        <name>Zn(2+)</name>
        <dbReference type="ChEBI" id="CHEBI:29105"/>
        <label>1</label>
    </ligand>
</feature>
<evidence type="ECO:0000256" key="2">
    <source>
        <dbReference type="ARBA" id="ARBA00010286"/>
    </source>
</evidence>
<evidence type="ECO:0000256" key="6">
    <source>
        <dbReference type="HAMAP-Rule" id="MF_00220"/>
    </source>
</evidence>
<dbReference type="CDD" id="cd01317">
    <property type="entry name" value="DHOase_IIa"/>
    <property type="match status" value="1"/>
</dbReference>
<keyword evidence="5 6" id="KW-0665">Pyrimidine biosynthesis</keyword>
<dbReference type="SUPFAM" id="SSF51338">
    <property type="entry name" value="Composite domain of metallo-dependent hydrolases"/>
    <property type="match status" value="1"/>
</dbReference>
<feature type="binding site" evidence="6">
    <location>
        <position position="152"/>
    </location>
    <ligand>
        <name>Zn(2+)</name>
        <dbReference type="ChEBI" id="CHEBI:29105"/>
        <label>2</label>
    </ligand>
</feature>
<evidence type="ECO:0000313" key="8">
    <source>
        <dbReference type="EMBL" id="WRP18384.1"/>
    </source>
</evidence>
<comment type="similarity">
    <text evidence="2 6">Belongs to the metallo-dependent hydrolases superfamily. DHOase family. Class I DHOase subfamily.</text>
</comment>
<comment type="function">
    <text evidence="1 6">Catalyzes the reversible cyclization of carbamoyl aspartate to dihydroorotate.</text>
</comment>
<keyword evidence="6" id="KW-0862">Zinc</keyword>
<dbReference type="Pfam" id="PF01979">
    <property type="entry name" value="Amidohydro_1"/>
    <property type="match status" value="1"/>
</dbReference>